<evidence type="ECO:0000313" key="3">
    <source>
        <dbReference type="Proteomes" id="UP000277212"/>
    </source>
</evidence>
<dbReference type="Gene3D" id="1.20.1250.20">
    <property type="entry name" value="MFS general substrate transporter like domains"/>
    <property type="match status" value="1"/>
</dbReference>
<evidence type="ECO:0000313" key="2">
    <source>
        <dbReference type="EMBL" id="RMI99738.1"/>
    </source>
</evidence>
<protein>
    <submittedName>
        <fullName evidence="2">Uncharacterized protein</fullName>
    </submittedName>
</protein>
<evidence type="ECO:0000256" key="1">
    <source>
        <dbReference type="SAM" id="MobiDB-lite"/>
    </source>
</evidence>
<reference evidence="2 3" key="1">
    <citation type="submission" date="2017-06" db="EMBL/GenBank/DDBJ databases">
        <title>Comparative genomic analysis of Ambrosia Fusariam Clade fungi.</title>
        <authorList>
            <person name="Stajich J.E."/>
            <person name="Carrillo J."/>
            <person name="Kijimoto T."/>
            <person name="Eskalen A."/>
            <person name="O'Donnell K."/>
            <person name="Kasson M."/>
        </authorList>
    </citation>
    <scope>NUCLEOTIDE SEQUENCE [LARGE SCALE GENOMIC DNA]</scope>
    <source>
        <strain evidence="2">UCR3666</strain>
    </source>
</reference>
<dbReference type="AlphaFoldDB" id="A0A3M2R3G8"/>
<dbReference type="InterPro" id="IPR036259">
    <property type="entry name" value="MFS_trans_sf"/>
</dbReference>
<sequence length="121" mass="13193">MTTTINLDNDAIAQSGLVDPETRGIPQIPAKGSMDVRREVQSVDSSSDDELPTDEELQTLRRVSGKIKWSMYTIAFVELCERFSYYGSSVLYTNFVTQKLPEGSNTGAPLDPDGQAGALGM</sequence>
<feature type="region of interest" description="Disordered" evidence="1">
    <location>
        <begin position="20"/>
        <end position="54"/>
    </location>
</feature>
<organism evidence="2 3">
    <name type="scientific">Fusarium kuroshium</name>
    <dbReference type="NCBI Taxonomy" id="2010991"/>
    <lineage>
        <taxon>Eukaryota</taxon>
        <taxon>Fungi</taxon>
        <taxon>Dikarya</taxon>
        <taxon>Ascomycota</taxon>
        <taxon>Pezizomycotina</taxon>
        <taxon>Sordariomycetes</taxon>
        <taxon>Hypocreomycetidae</taxon>
        <taxon>Hypocreales</taxon>
        <taxon>Nectriaceae</taxon>
        <taxon>Fusarium</taxon>
        <taxon>Fusarium solani species complex</taxon>
    </lineage>
</organism>
<accession>A0A3M2R3G8</accession>
<gene>
    <name evidence="2" type="ORF">CDV36_015997</name>
</gene>
<proteinExistence type="predicted"/>
<keyword evidence="3" id="KW-1185">Reference proteome</keyword>
<feature type="region of interest" description="Disordered" evidence="1">
    <location>
        <begin position="101"/>
        <end position="121"/>
    </location>
</feature>
<dbReference type="Proteomes" id="UP000277212">
    <property type="component" value="Unassembled WGS sequence"/>
</dbReference>
<comment type="caution">
    <text evidence="2">The sequence shown here is derived from an EMBL/GenBank/DDBJ whole genome shotgun (WGS) entry which is preliminary data.</text>
</comment>
<dbReference type="EMBL" id="NKUJ01000731">
    <property type="protein sequence ID" value="RMI99738.1"/>
    <property type="molecule type" value="Genomic_DNA"/>
</dbReference>
<name>A0A3M2R3G8_9HYPO</name>
<dbReference type="OrthoDB" id="8904098at2759"/>